<feature type="transmembrane region" description="Helical" evidence="5">
    <location>
        <begin position="124"/>
        <end position="142"/>
    </location>
</feature>
<name>A0A7X2S7Z2_9BACI</name>
<feature type="domain" description="O-antigen ligase-related" evidence="6">
    <location>
        <begin position="259"/>
        <end position="406"/>
    </location>
</feature>
<sequence length="485" mass="54826">MRYQLSGQRIVISMLLVLTGCLMTILTIQFGMDKFLLFAALLAAAAVFLIVRPYIQSEGFTMLVFYVLIASTFFNNALISVNLGFFTLFPYRLMLIVLGIVLIARHFNDGILTDLWRKNQTKEIHTFFIFWLAYGLLSLLWAESVKDGIKGYSLLFMGVFLVFTVGIYFNRLNRLSTFYYIWVVMSLLLCAIGFWNNLTHQHLPSSSLFEGPAYKQHYPTSVFVNQNDFATYLTITVFLFLAMLKNSPHGFWKITGAVGFLSSLFLIFATDSRAGMLGVAVGLAAYFFLLLPRILRKISIYAAGIGAGLGFILFFSTIYEKVASILAGPATSDFSVVLNSNEVRVNLIKNAVNHMLETYGFGVGAGNAEYYIGNYRVFDTENIINVHNWYAEILMNYGFIIFIGYITIYAYLVFSLLKGYSRKMHANEKMLIEALFAGMAAFLVSSISPSSVSNLYFHWVLVAFAVALVNYIRIRKKQEDPFTRS</sequence>
<comment type="caution">
    <text evidence="7">The sequence shown here is derived from an EMBL/GenBank/DDBJ whole genome shotgun (WGS) entry which is preliminary data.</text>
</comment>
<feature type="transmembrane region" description="Helical" evidence="5">
    <location>
        <begin position="62"/>
        <end position="79"/>
    </location>
</feature>
<feature type="transmembrane region" description="Helical" evidence="5">
    <location>
        <begin position="85"/>
        <end position="104"/>
    </location>
</feature>
<dbReference type="RefSeq" id="WP_155113554.1">
    <property type="nucleotide sequence ID" value="NZ_WMIB01000022.1"/>
</dbReference>
<evidence type="ECO:0000256" key="3">
    <source>
        <dbReference type="ARBA" id="ARBA00022989"/>
    </source>
</evidence>
<dbReference type="PROSITE" id="PS51257">
    <property type="entry name" value="PROKAR_LIPOPROTEIN"/>
    <property type="match status" value="1"/>
</dbReference>
<dbReference type="InterPro" id="IPR007016">
    <property type="entry name" value="O-antigen_ligase-rel_domated"/>
</dbReference>
<evidence type="ECO:0000256" key="4">
    <source>
        <dbReference type="ARBA" id="ARBA00023136"/>
    </source>
</evidence>
<feature type="transmembrane region" description="Helical" evidence="5">
    <location>
        <begin position="430"/>
        <end position="449"/>
    </location>
</feature>
<gene>
    <name evidence="7" type="ORF">GKZ89_16685</name>
</gene>
<accession>A0A7X2S7Z2</accession>
<evidence type="ECO:0000256" key="5">
    <source>
        <dbReference type="SAM" id="Phobius"/>
    </source>
</evidence>
<evidence type="ECO:0000313" key="7">
    <source>
        <dbReference type="EMBL" id="MTH55042.1"/>
    </source>
</evidence>
<dbReference type="EMBL" id="WMIB01000022">
    <property type="protein sequence ID" value="MTH55042.1"/>
    <property type="molecule type" value="Genomic_DNA"/>
</dbReference>
<protein>
    <recommendedName>
        <fullName evidence="6">O-antigen ligase-related domain-containing protein</fullName>
    </recommendedName>
</protein>
<keyword evidence="2 5" id="KW-0812">Transmembrane</keyword>
<feature type="transmembrane region" description="Helical" evidence="5">
    <location>
        <begin position="229"/>
        <end position="244"/>
    </location>
</feature>
<evidence type="ECO:0000256" key="2">
    <source>
        <dbReference type="ARBA" id="ARBA00022692"/>
    </source>
</evidence>
<dbReference type="AlphaFoldDB" id="A0A7X2S7Z2"/>
<evidence type="ECO:0000313" key="8">
    <source>
        <dbReference type="Proteomes" id="UP000434639"/>
    </source>
</evidence>
<dbReference type="Proteomes" id="UP000434639">
    <property type="component" value="Unassembled WGS sequence"/>
</dbReference>
<feature type="transmembrane region" description="Helical" evidence="5">
    <location>
        <begin position="455"/>
        <end position="474"/>
    </location>
</feature>
<feature type="transmembrane region" description="Helical" evidence="5">
    <location>
        <begin position="298"/>
        <end position="319"/>
    </location>
</feature>
<evidence type="ECO:0000259" key="6">
    <source>
        <dbReference type="Pfam" id="PF04932"/>
    </source>
</evidence>
<proteinExistence type="predicted"/>
<keyword evidence="4 5" id="KW-0472">Membrane</keyword>
<feature type="transmembrane region" description="Helical" evidence="5">
    <location>
        <begin position="251"/>
        <end position="268"/>
    </location>
</feature>
<keyword evidence="8" id="KW-1185">Reference proteome</keyword>
<dbReference type="OrthoDB" id="9255580at2"/>
<dbReference type="NCBIfam" id="NF047675">
    <property type="entry name" value="TeichurnBiosyTuaE"/>
    <property type="match status" value="1"/>
</dbReference>
<dbReference type="PANTHER" id="PTHR37422">
    <property type="entry name" value="TEICHURONIC ACID BIOSYNTHESIS PROTEIN TUAE"/>
    <property type="match status" value="1"/>
</dbReference>
<feature type="transmembrane region" description="Helical" evidence="5">
    <location>
        <begin position="274"/>
        <end position="291"/>
    </location>
</feature>
<feature type="transmembrane region" description="Helical" evidence="5">
    <location>
        <begin position="177"/>
        <end position="195"/>
    </location>
</feature>
<feature type="transmembrane region" description="Helical" evidence="5">
    <location>
        <begin position="397"/>
        <end position="418"/>
    </location>
</feature>
<dbReference type="Pfam" id="PF04932">
    <property type="entry name" value="Wzy_C"/>
    <property type="match status" value="1"/>
</dbReference>
<dbReference type="GO" id="GO:0016020">
    <property type="term" value="C:membrane"/>
    <property type="evidence" value="ECO:0007669"/>
    <property type="project" value="UniProtKB-SubCell"/>
</dbReference>
<feature type="transmembrane region" description="Helical" evidence="5">
    <location>
        <begin position="154"/>
        <end position="170"/>
    </location>
</feature>
<reference evidence="7 8" key="1">
    <citation type="journal article" date="2017" name="Int. J. Syst. Evol. Microbiol.">
        <title>Bacillus mangrovi sp. nov., isolated from a sediment sample from a mangrove forest.</title>
        <authorList>
            <person name="Gupta V."/>
            <person name="Singh P.K."/>
            <person name="Korpole S."/>
            <person name="Tanuku N.R.S."/>
            <person name="Pinnaka A.K."/>
        </authorList>
    </citation>
    <scope>NUCLEOTIDE SEQUENCE [LARGE SCALE GENOMIC DNA]</scope>
    <source>
        <strain evidence="7 8">KCTC 33872</strain>
    </source>
</reference>
<feature type="transmembrane region" description="Helical" evidence="5">
    <location>
        <begin position="36"/>
        <end position="55"/>
    </location>
</feature>
<dbReference type="PANTHER" id="PTHR37422:SF23">
    <property type="entry name" value="TEICHURONIC ACID BIOSYNTHESIS PROTEIN TUAE"/>
    <property type="match status" value="1"/>
</dbReference>
<keyword evidence="3 5" id="KW-1133">Transmembrane helix</keyword>
<feature type="transmembrane region" description="Helical" evidence="5">
    <location>
        <begin position="12"/>
        <end position="30"/>
    </location>
</feature>
<organism evidence="7 8">
    <name type="scientific">Metabacillus mangrovi</name>
    <dbReference type="NCBI Taxonomy" id="1491830"/>
    <lineage>
        <taxon>Bacteria</taxon>
        <taxon>Bacillati</taxon>
        <taxon>Bacillota</taxon>
        <taxon>Bacilli</taxon>
        <taxon>Bacillales</taxon>
        <taxon>Bacillaceae</taxon>
        <taxon>Metabacillus</taxon>
    </lineage>
</organism>
<dbReference type="InterPro" id="IPR051533">
    <property type="entry name" value="WaaL-like"/>
</dbReference>
<comment type="subcellular location">
    <subcellularLocation>
        <location evidence="1">Membrane</location>
        <topology evidence="1">Multi-pass membrane protein</topology>
    </subcellularLocation>
</comment>
<evidence type="ECO:0000256" key="1">
    <source>
        <dbReference type="ARBA" id="ARBA00004141"/>
    </source>
</evidence>